<dbReference type="RefSeq" id="WP_177199499.1">
    <property type="nucleotide sequence ID" value="NZ_FOKI01000060.1"/>
</dbReference>
<evidence type="ECO:0000313" key="3">
    <source>
        <dbReference type="Proteomes" id="UP000198619"/>
    </source>
</evidence>
<evidence type="ECO:0000313" key="2">
    <source>
        <dbReference type="EMBL" id="SFB44612.1"/>
    </source>
</evidence>
<protein>
    <submittedName>
        <fullName evidence="2">Transposase</fullName>
    </submittedName>
</protein>
<dbReference type="Proteomes" id="UP000198619">
    <property type="component" value="Unassembled WGS sequence"/>
</dbReference>
<dbReference type="AlphaFoldDB" id="A0A1I1B4B9"/>
<evidence type="ECO:0000259" key="1">
    <source>
        <dbReference type="Pfam" id="PF01548"/>
    </source>
</evidence>
<organism evidence="2 3">
    <name type="scientific">Clostridium frigidicarnis</name>
    <dbReference type="NCBI Taxonomy" id="84698"/>
    <lineage>
        <taxon>Bacteria</taxon>
        <taxon>Bacillati</taxon>
        <taxon>Bacillota</taxon>
        <taxon>Clostridia</taxon>
        <taxon>Eubacteriales</taxon>
        <taxon>Clostridiaceae</taxon>
        <taxon>Clostridium</taxon>
    </lineage>
</organism>
<accession>A0A1I1B4B9</accession>
<dbReference type="Pfam" id="PF01548">
    <property type="entry name" value="DEDD_Tnp_IS110"/>
    <property type="match status" value="1"/>
</dbReference>
<gene>
    <name evidence="2" type="ORF">SAMN04488528_10601</name>
</gene>
<dbReference type="GO" id="GO:0006313">
    <property type="term" value="P:DNA transposition"/>
    <property type="evidence" value="ECO:0007669"/>
    <property type="project" value="InterPro"/>
</dbReference>
<dbReference type="GO" id="GO:0004803">
    <property type="term" value="F:transposase activity"/>
    <property type="evidence" value="ECO:0007669"/>
    <property type="project" value="InterPro"/>
</dbReference>
<feature type="domain" description="Transposase IS110-like N-terminal" evidence="1">
    <location>
        <begin position="10"/>
        <end position="107"/>
    </location>
</feature>
<reference evidence="2 3" key="1">
    <citation type="submission" date="2016-10" db="EMBL/GenBank/DDBJ databases">
        <authorList>
            <person name="de Groot N.N."/>
        </authorList>
    </citation>
    <scope>NUCLEOTIDE SEQUENCE [LARGE SCALE GENOMIC DNA]</scope>
    <source>
        <strain evidence="2 3">DSM 12271</strain>
    </source>
</reference>
<dbReference type="EMBL" id="FOKI01000060">
    <property type="protein sequence ID" value="SFB44612.1"/>
    <property type="molecule type" value="Genomic_DNA"/>
</dbReference>
<proteinExistence type="predicted"/>
<dbReference type="GO" id="GO:0003677">
    <property type="term" value="F:DNA binding"/>
    <property type="evidence" value="ECO:0007669"/>
    <property type="project" value="InterPro"/>
</dbReference>
<name>A0A1I1B4B9_9CLOT</name>
<dbReference type="InterPro" id="IPR002525">
    <property type="entry name" value="Transp_IS110-like_N"/>
</dbReference>
<sequence>MNKFTFNFVVGIDISSKSSVITILMPTREPYGKKLIITTNLVGFTKLHKILDDIYVKYSTKPKLFMESTGLYTIILYKYFTKSRFECYVINPIKTKNFAKQSIRKIKMIR</sequence>
<dbReference type="STRING" id="84698.SAMN04488528_10601"/>
<keyword evidence="3" id="KW-1185">Reference proteome</keyword>